<evidence type="ECO:0000256" key="1">
    <source>
        <dbReference type="SAM" id="MobiDB-lite"/>
    </source>
</evidence>
<keyword evidence="2" id="KW-0732">Signal</keyword>
<dbReference type="Proteomes" id="UP000824150">
    <property type="component" value="Unassembled WGS sequence"/>
</dbReference>
<feature type="signal peptide" evidence="2">
    <location>
        <begin position="1"/>
        <end position="18"/>
    </location>
</feature>
<reference evidence="3" key="1">
    <citation type="journal article" date="2021" name="PeerJ">
        <title>Extensive microbial diversity within the chicken gut microbiome revealed by metagenomics and culture.</title>
        <authorList>
            <person name="Gilroy R."/>
            <person name="Ravi A."/>
            <person name="Getino M."/>
            <person name="Pursley I."/>
            <person name="Horton D.L."/>
            <person name="Alikhan N.F."/>
            <person name="Baker D."/>
            <person name="Gharbi K."/>
            <person name="Hall N."/>
            <person name="Watson M."/>
            <person name="Adriaenssens E.M."/>
            <person name="Foster-Nyarko E."/>
            <person name="Jarju S."/>
            <person name="Secka A."/>
            <person name="Antonio M."/>
            <person name="Oren A."/>
            <person name="Chaudhuri R.R."/>
            <person name="La Ragione R."/>
            <person name="Hildebrand F."/>
            <person name="Pallen M.J."/>
        </authorList>
    </citation>
    <scope>NUCLEOTIDE SEQUENCE</scope>
    <source>
        <strain evidence="3">687</strain>
    </source>
</reference>
<reference evidence="3" key="2">
    <citation type="submission" date="2021-04" db="EMBL/GenBank/DDBJ databases">
        <authorList>
            <person name="Gilroy R."/>
        </authorList>
    </citation>
    <scope>NUCLEOTIDE SEQUENCE</scope>
    <source>
        <strain evidence="3">687</strain>
    </source>
</reference>
<evidence type="ECO:0000256" key="2">
    <source>
        <dbReference type="SAM" id="SignalP"/>
    </source>
</evidence>
<dbReference type="AlphaFoldDB" id="A0A9E2KNU3"/>
<feature type="chain" id="PRO_5038824927" evidence="2">
    <location>
        <begin position="19"/>
        <end position="137"/>
    </location>
</feature>
<accession>A0A9E2KNU3</accession>
<sequence>MQIKLCLVALSVSTLLTACVSPQEEAQARRVITALPQEVAGCTFLGDVDSYSRATIGNARFEVKLKAARLGATHLVEMHVFPQLMGPSFDFGYVLTGRAYLCPPGLGPKLPHPQAQLPTPELPTPPSVNMGDDDFFD</sequence>
<evidence type="ECO:0000313" key="3">
    <source>
        <dbReference type="EMBL" id="MBU3827470.1"/>
    </source>
</evidence>
<dbReference type="PROSITE" id="PS51257">
    <property type="entry name" value="PROKAR_LIPOPROTEIN"/>
    <property type="match status" value="1"/>
</dbReference>
<organism evidence="3 4">
    <name type="scientific">Candidatus Anaerobiospirillum merdipullorum</name>
    <dbReference type="NCBI Taxonomy" id="2838450"/>
    <lineage>
        <taxon>Bacteria</taxon>
        <taxon>Pseudomonadati</taxon>
        <taxon>Pseudomonadota</taxon>
        <taxon>Gammaproteobacteria</taxon>
        <taxon>Aeromonadales</taxon>
        <taxon>Succinivibrionaceae</taxon>
        <taxon>Anaerobiospirillum</taxon>
    </lineage>
</organism>
<evidence type="ECO:0000313" key="4">
    <source>
        <dbReference type="Proteomes" id="UP000824150"/>
    </source>
</evidence>
<name>A0A9E2KNU3_9GAMM</name>
<proteinExistence type="predicted"/>
<comment type="caution">
    <text evidence="3">The sequence shown here is derived from an EMBL/GenBank/DDBJ whole genome shotgun (WGS) entry which is preliminary data.</text>
</comment>
<protein>
    <submittedName>
        <fullName evidence="3">DUF4156 domain-containing protein</fullName>
    </submittedName>
</protein>
<dbReference type="EMBL" id="JAHLFG010000091">
    <property type="protein sequence ID" value="MBU3827470.1"/>
    <property type="molecule type" value="Genomic_DNA"/>
</dbReference>
<feature type="region of interest" description="Disordered" evidence="1">
    <location>
        <begin position="111"/>
        <end position="137"/>
    </location>
</feature>
<gene>
    <name evidence="3" type="ORF">IAA31_08310</name>
</gene>